<evidence type="ECO:0000256" key="1">
    <source>
        <dbReference type="SAM" id="Phobius"/>
    </source>
</evidence>
<keyword evidence="3" id="KW-1185">Reference proteome</keyword>
<name>A0ABQ1QE96_9BACI</name>
<feature type="transmembrane region" description="Helical" evidence="1">
    <location>
        <begin position="34"/>
        <end position="52"/>
    </location>
</feature>
<feature type="transmembrane region" description="Helical" evidence="1">
    <location>
        <begin position="58"/>
        <end position="75"/>
    </location>
</feature>
<feature type="transmembrane region" description="Helical" evidence="1">
    <location>
        <begin position="111"/>
        <end position="129"/>
    </location>
</feature>
<gene>
    <name evidence="2" type="ORF">GCM10011389_35680</name>
</gene>
<feature type="transmembrane region" description="Helical" evidence="1">
    <location>
        <begin position="141"/>
        <end position="161"/>
    </location>
</feature>
<dbReference type="EMBL" id="BMIN01000020">
    <property type="protein sequence ID" value="GGD24816.1"/>
    <property type="molecule type" value="Genomic_DNA"/>
</dbReference>
<evidence type="ECO:0000313" key="2">
    <source>
        <dbReference type="EMBL" id="GGD24816.1"/>
    </source>
</evidence>
<keyword evidence="1" id="KW-1133">Transmembrane helix</keyword>
<accession>A0ABQ1QE96</accession>
<proteinExistence type="predicted"/>
<sequence length="174" mass="19539">MKMALGIVWTMMLLGVFVLSFLHRISKKEDKERIVHGVVMFASVYYGMTIYFLTQNLLISMGIATGIGLLLPFFFQHTNSERIIHSSMHAVMGGMMGGMLSGMLPDSEWNVVFKVMTMSTFAFGVLLIYDLGVPHPLIKWLYNPINIAIFMLVVGVLIQYLPITSAGLEHSHNH</sequence>
<feature type="transmembrane region" description="Helical" evidence="1">
    <location>
        <begin position="6"/>
        <end position="22"/>
    </location>
</feature>
<keyword evidence="1" id="KW-0472">Membrane</keyword>
<organism evidence="2 3">
    <name type="scientific">Pontibacillus salipaludis</name>
    <dbReference type="NCBI Taxonomy" id="1697394"/>
    <lineage>
        <taxon>Bacteria</taxon>
        <taxon>Bacillati</taxon>
        <taxon>Bacillota</taxon>
        <taxon>Bacilli</taxon>
        <taxon>Bacillales</taxon>
        <taxon>Bacillaceae</taxon>
        <taxon>Pontibacillus</taxon>
    </lineage>
</organism>
<keyword evidence="1" id="KW-0812">Transmembrane</keyword>
<reference evidence="3" key="1">
    <citation type="journal article" date="2019" name="Int. J. Syst. Evol. Microbiol.">
        <title>The Global Catalogue of Microorganisms (GCM) 10K type strain sequencing project: providing services to taxonomists for standard genome sequencing and annotation.</title>
        <authorList>
            <consortium name="The Broad Institute Genomics Platform"/>
            <consortium name="The Broad Institute Genome Sequencing Center for Infectious Disease"/>
            <person name="Wu L."/>
            <person name="Ma J."/>
        </authorList>
    </citation>
    <scope>NUCLEOTIDE SEQUENCE [LARGE SCALE GENOMIC DNA]</scope>
    <source>
        <strain evidence="3">CGMCC 1.15353</strain>
    </source>
</reference>
<feature type="transmembrane region" description="Helical" evidence="1">
    <location>
        <begin position="87"/>
        <end position="105"/>
    </location>
</feature>
<dbReference type="Proteomes" id="UP000642571">
    <property type="component" value="Unassembled WGS sequence"/>
</dbReference>
<protein>
    <submittedName>
        <fullName evidence="2">Uncharacterized protein</fullName>
    </submittedName>
</protein>
<evidence type="ECO:0000313" key="3">
    <source>
        <dbReference type="Proteomes" id="UP000642571"/>
    </source>
</evidence>
<comment type="caution">
    <text evidence="2">The sequence shown here is derived from an EMBL/GenBank/DDBJ whole genome shotgun (WGS) entry which is preliminary data.</text>
</comment>
<dbReference type="RefSeq" id="WP_188655728.1">
    <property type="nucleotide sequence ID" value="NZ_BMIN01000020.1"/>
</dbReference>